<reference evidence="2" key="1">
    <citation type="journal article" date="2014" name="Int. J. Syst. Evol. Microbiol.">
        <title>Complete genome sequence of Corynebacterium casei LMG S-19264T (=DSM 44701T), isolated from a smear-ripened cheese.</title>
        <authorList>
            <consortium name="US DOE Joint Genome Institute (JGI-PGF)"/>
            <person name="Walter F."/>
            <person name="Albersmeier A."/>
            <person name="Kalinowski J."/>
            <person name="Ruckert C."/>
        </authorList>
    </citation>
    <scope>NUCLEOTIDE SEQUENCE</scope>
    <source>
        <strain evidence="2">CGMCC 1.12160</strain>
    </source>
</reference>
<accession>A0A917BEN0</accession>
<sequence>MSDHEIPTVPVPEGVSETDLPTPGEFPTTRVHRGYATDQVDDLIEDVFEAVRTGEPAPEIAQVTFTGTLLTKGYEEGPVDAYLDQLSEAVGQEPTPEAE</sequence>
<organism evidence="2 3">
    <name type="scientific">Ornithinimicrobium tianjinense</name>
    <dbReference type="NCBI Taxonomy" id="1195761"/>
    <lineage>
        <taxon>Bacteria</taxon>
        <taxon>Bacillati</taxon>
        <taxon>Actinomycetota</taxon>
        <taxon>Actinomycetes</taxon>
        <taxon>Micrococcales</taxon>
        <taxon>Ornithinimicrobiaceae</taxon>
        <taxon>Ornithinimicrobium</taxon>
    </lineage>
</organism>
<proteinExistence type="predicted"/>
<dbReference type="Proteomes" id="UP000605670">
    <property type="component" value="Unassembled WGS sequence"/>
</dbReference>
<keyword evidence="3" id="KW-1185">Reference proteome</keyword>
<evidence type="ECO:0000313" key="3">
    <source>
        <dbReference type="Proteomes" id="UP000605670"/>
    </source>
</evidence>
<reference evidence="2" key="2">
    <citation type="submission" date="2020-09" db="EMBL/GenBank/DDBJ databases">
        <authorList>
            <person name="Sun Q."/>
            <person name="Zhou Y."/>
        </authorList>
    </citation>
    <scope>NUCLEOTIDE SEQUENCE</scope>
    <source>
        <strain evidence="2">CGMCC 1.12160</strain>
    </source>
</reference>
<protein>
    <recommendedName>
        <fullName evidence="4">DivIVA domain-containing protein</fullName>
    </recommendedName>
</protein>
<comment type="caution">
    <text evidence="2">The sequence shown here is derived from an EMBL/GenBank/DDBJ whole genome shotgun (WGS) entry which is preliminary data.</text>
</comment>
<gene>
    <name evidence="2" type="ORF">GCM10011366_00040</name>
</gene>
<name>A0A917BEN0_9MICO</name>
<evidence type="ECO:0000256" key="1">
    <source>
        <dbReference type="SAM" id="MobiDB-lite"/>
    </source>
</evidence>
<evidence type="ECO:0008006" key="4">
    <source>
        <dbReference type="Google" id="ProtNLM"/>
    </source>
</evidence>
<evidence type="ECO:0000313" key="2">
    <source>
        <dbReference type="EMBL" id="GGF36365.1"/>
    </source>
</evidence>
<feature type="region of interest" description="Disordered" evidence="1">
    <location>
        <begin position="1"/>
        <end position="34"/>
    </location>
</feature>
<dbReference type="RefSeq" id="WP_188427594.1">
    <property type="nucleotide sequence ID" value="NZ_BAABKH010000007.1"/>
</dbReference>
<dbReference type="EMBL" id="BMEM01000001">
    <property type="protein sequence ID" value="GGF36365.1"/>
    <property type="molecule type" value="Genomic_DNA"/>
</dbReference>
<dbReference type="NCBIfam" id="TIGR03544">
    <property type="entry name" value="DivI1A_domain"/>
    <property type="match status" value="1"/>
</dbReference>
<dbReference type="InterPro" id="IPR019933">
    <property type="entry name" value="DivIVA_domain"/>
</dbReference>
<dbReference type="AlphaFoldDB" id="A0A917BEN0"/>